<comment type="pathway">
    <text evidence="4">Carbohydrate biosynthesis; gluconeogenesis.</text>
</comment>
<accession>A0A8J6B1I2</accession>
<organism evidence="5 6">
    <name type="scientific">Carpediemonas membranifera</name>
    <dbReference type="NCBI Taxonomy" id="201153"/>
    <lineage>
        <taxon>Eukaryota</taxon>
        <taxon>Metamonada</taxon>
        <taxon>Carpediemonas-like organisms</taxon>
        <taxon>Carpediemonas</taxon>
    </lineage>
</organism>
<evidence type="ECO:0000256" key="3">
    <source>
        <dbReference type="ARBA" id="ARBA00023235"/>
    </source>
</evidence>
<keyword evidence="4" id="KW-0312">Gluconeogenesis</keyword>
<dbReference type="UniPathway" id="UPA00138"/>
<dbReference type="PROSITE" id="PS00171">
    <property type="entry name" value="TIM_1"/>
    <property type="match status" value="1"/>
</dbReference>
<protein>
    <recommendedName>
        <fullName evidence="4">Triosephosphate isomerase</fullName>
        <ecNumber evidence="4">5.3.1.1</ecNumber>
    </recommendedName>
</protein>
<evidence type="ECO:0000256" key="2">
    <source>
        <dbReference type="ARBA" id="ARBA00011738"/>
    </source>
</evidence>
<dbReference type="GO" id="GO:0004807">
    <property type="term" value="F:triose-phosphate isomerase activity"/>
    <property type="evidence" value="ECO:0007669"/>
    <property type="project" value="UniProtKB-EC"/>
</dbReference>
<dbReference type="InterPro" id="IPR013785">
    <property type="entry name" value="Aldolase_TIM"/>
</dbReference>
<dbReference type="HAMAP" id="MF_00147_B">
    <property type="entry name" value="TIM_B"/>
    <property type="match status" value="1"/>
</dbReference>
<dbReference type="InterPro" id="IPR035990">
    <property type="entry name" value="TIM_sf"/>
</dbReference>
<dbReference type="InterPro" id="IPR000652">
    <property type="entry name" value="Triosephosphate_isomerase"/>
</dbReference>
<dbReference type="GO" id="GO:0005829">
    <property type="term" value="C:cytosol"/>
    <property type="evidence" value="ECO:0007669"/>
    <property type="project" value="TreeGrafter"/>
</dbReference>
<comment type="pathway">
    <text evidence="4">Carbohydrate degradation; glycolysis; D-glyceraldehyde 3-phosphate from glycerone phosphate: step 1/1.</text>
</comment>
<dbReference type="Gene3D" id="3.20.20.70">
    <property type="entry name" value="Aldolase class I"/>
    <property type="match status" value="1"/>
</dbReference>
<dbReference type="UniPathway" id="UPA00109">
    <property type="reaction ID" value="UER00189"/>
</dbReference>
<evidence type="ECO:0000256" key="1">
    <source>
        <dbReference type="ARBA" id="ARBA00007422"/>
    </source>
</evidence>
<evidence type="ECO:0000256" key="4">
    <source>
        <dbReference type="RuleBase" id="RU363013"/>
    </source>
</evidence>
<dbReference type="EC" id="5.3.1.1" evidence="4"/>
<dbReference type="NCBIfam" id="TIGR00419">
    <property type="entry name" value="tim"/>
    <property type="match status" value="1"/>
</dbReference>
<evidence type="ECO:0000313" key="6">
    <source>
        <dbReference type="Proteomes" id="UP000717585"/>
    </source>
</evidence>
<dbReference type="PANTHER" id="PTHR21139:SF2">
    <property type="entry name" value="TRIOSEPHOSPHATE ISOMERASE"/>
    <property type="match status" value="1"/>
</dbReference>
<dbReference type="GO" id="GO:0019563">
    <property type="term" value="P:glycerol catabolic process"/>
    <property type="evidence" value="ECO:0007669"/>
    <property type="project" value="TreeGrafter"/>
</dbReference>
<dbReference type="Pfam" id="PF00121">
    <property type="entry name" value="TIM"/>
    <property type="match status" value="1"/>
</dbReference>
<comment type="caution">
    <text evidence="5">The sequence shown here is derived from an EMBL/GenBank/DDBJ whole genome shotgun (WGS) entry which is preliminary data.</text>
</comment>
<name>A0A8J6B1I2_9EUKA</name>
<sequence length="251" mass="27613">MARKAFVGGNWKCNGSMADIQRLTEMLNAGEYHDNVEVVVAPTMLHILPVMQALKVPVGVSAQNCYFEKSGAFTGELSTEILVDAGLKYVILGHSERRHILKETDEMIAKKTKKAIDSGLTVIFCIGELKEERETGKTEEVCFRQMEAVRAVLSEEDWKKVVVAYEPVWAIGTGLVATPEQAQETHKALRAWAAEKVSKTVAEELRIIYGGSVKGANAESLCTEDIDGFLVGGASLQPDFMNILKVTHEKK</sequence>
<reference evidence="5" key="1">
    <citation type="submission" date="2021-05" db="EMBL/GenBank/DDBJ databases">
        <title>A free-living protist that lacks canonical eukaryotic 1 DNA replication and segregation systems.</title>
        <authorList>
            <person name="Salas-Leiva D.E."/>
            <person name="Tromer E.C."/>
            <person name="Curtis B.A."/>
            <person name="Jerlstrom-Hultqvist J."/>
            <person name="Kolisko M."/>
            <person name="Yi Z."/>
            <person name="Salas-Leiva J.S."/>
            <person name="Gallot-Lavallee L."/>
            <person name="Kops G.J.P.L."/>
            <person name="Archibald J.M."/>
            <person name="Simpson A.G.B."/>
            <person name="Roger A.J."/>
        </authorList>
    </citation>
    <scope>NUCLEOTIDE SEQUENCE</scope>
    <source>
        <strain evidence="5">BICM</strain>
    </source>
</reference>
<dbReference type="PROSITE" id="PS51440">
    <property type="entry name" value="TIM_2"/>
    <property type="match status" value="1"/>
</dbReference>
<dbReference type="GO" id="GO:0006096">
    <property type="term" value="P:glycolytic process"/>
    <property type="evidence" value="ECO:0007669"/>
    <property type="project" value="UniProtKB-UniPathway"/>
</dbReference>
<dbReference type="OrthoDB" id="6715177at2759"/>
<dbReference type="AlphaFoldDB" id="A0A8J6B1I2"/>
<dbReference type="GO" id="GO:0006094">
    <property type="term" value="P:gluconeogenesis"/>
    <property type="evidence" value="ECO:0007669"/>
    <property type="project" value="UniProtKB-UniPathway"/>
</dbReference>
<dbReference type="InterPro" id="IPR022896">
    <property type="entry name" value="TrioseP_Isoase_bac/euk"/>
</dbReference>
<dbReference type="FunFam" id="3.20.20.70:FF:000025">
    <property type="entry name" value="Triosephosphate isomerase"/>
    <property type="match status" value="1"/>
</dbReference>
<proteinExistence type="inferred from homology"/>
<dbReference type="SUPFAM" id="SSF51351">
    <property type="entry name" value="Triosephosphate isomerase (TIM)"/>
    <property type="match status" value="1"/>
</dbReference>
<keyword evidence="6" id="KW-1185">Reference proteome</keyword>
<dbReference type="CDD" id="cd00311">
    <property type="entry name" value="TIM"/>
    <property type="match status" value="1"/>
</dbReference>
<gene>
    <name evidence="5" type="ORF">J8273_5273</name>
</gene>
<evidence type="ECO:0000313" key="5">
    <source>
        <dbReference type="EMBL" id="KAG9392284.1"/>
    </source>
</evidence>
<comment type="similarity">
    <text evidence="1 4">Belongs to the triosephosphate isomerase family.</text>
</comment>
<dbReference type="EMBL" id="JAHDYR010000038">
    <property type="protein sequence ID" value="KAG9392284.1"/>
    <property type="molecule type" value="Genomic_DNA"/>
</dbReference>
<keyword evidence="3 4" id="KW-0413">Isomerase</keyword>
<keyword evidence="4" id="KW-0324">Glycolysis</keyword>
<dbReference type="GO" id="GO:0046166">
    <property type="term" value="P:glyceraldehyde-3-phosphate biosynthetic process"/>
    <property type="evidence" value="ECO:0007669"/>
    <property type="project" value="TreeGrafter"/>
</dbReference>
<dbReference type="PANTHER" id="PTHR21139">
    <property type="entry name" value="TRIOSEPHOSPHATE ISOMERASE"/>
    <property type="match status" value="1"/>
</dbReference>
<comment type="catalytic activity">
    <reaction evidence="4">
        <text>D-glyceraldehyde 3-phosphate = dihydroxyacetone phosphate</text>
        <dbReference type="Rhea" id="RHEA:18585"/>
        <dbReference type="ChEBI" id="CHEBI:57642"/>
        <dbReference type="ChEBI" id="CHEBI:59776"/>
        <dbReference type="EC" id="5.3.1.1"/>
    </reaction>
</comment>
<dbReference type="Proteomes" id="UP000717585">
    <property type="component" value="Unassembled WGS sequence"/>
</dbReference>
<comment type="subunit">
    <text evidence="2">Homodimer.</text>
</comment>
<dbReference type="InterPro" id="IPR020861">
    <property type="entry name" value="Triosephosphate_isomerase_AS"/>
</dbReference>